<organism evidence="1 2">
    <name type="scientific">Paenibacillus polymyxa</name>
    <name type="common">Bacillus polymyxa</name>
    <dbReference type="NCBI Taxonomy" id="1406"/>
    <lineage>
        <taxon>Bacteria</taxon>
        <taxon>Bacillati</taxon>
        <taxon>Bacillota</taxon>
        <taxon>Bacilli</taxon>
        <taxon>Bacillales</taxon>
        <taxon>Paenibacillaceae</taxon>
        <taxon>Paenibacillus</taxon>
    </lineage>
</organism>
<reference evidence="1 2" key="1">
    <citation type="submission" date="2018-06" db="EMBL/GenBank/DDBJ databases">
        <authorList>
            <consortium name="Pathogen Informatics"/>
            <person name="Doyle S."/>
        </authorList>
    </citation>
    <scope>NUCLEOTIDE SEQUENCE [LARGE SCALE GENOMIC DNA]</scope>
    <source>
        <strain evidence="1 2">NCTC10343</strain>
    </source>
</reference>
<protein>
    <submittedName>
        <fullName evidence="1">Uncharacterized protein</fullName>
    </submittedName>
</protein>
<evidence type="ECO:0000313" key="1">
    <source>
        <dbReference type="EMBL" id="SUA70146.1"/>
    </source>
</evidence>
<dbReference type="Pfam" id="PF24203">
    <property type="entry name" value="Phage_ProQ_C_like"/>
    <property type="match status" value="1"/>
</dbReference>
<gene>
    <name evidence="1" type="ORF">NCTC10343_03016</name>
</gene>
<dbReference type="InterPro" id="IPR056982">
    <property type="entry name" value="Phage_ProQ_C-like"/>
</dbReference>
<accession>A0A378XYS2</accession>
<name>A0A378XYS2_PAEPO</name>
<dbReference type="Proteomes" id="UP000254400">
    <property type="component" value="Unassembled WGS sequence"/>
</dbReference>
<dbReference type="RefSeq" id="WP_019687543.1">
    <property type="nucleotide sequence ID" value="NZ_CP036496.1"/>
</dbReference>
<proteinExistence type="predicted"/>
<dbReference type="GeneID" id="93346385"/>
<dbReference type="EMBL" id="UGSC01000001">
    <property type="protein sequence ID" value="SUA70146.1"/>
    <property type="molecule type" value="Genomic_DNA"/>
</dbReference>
<evidence type="ECO:0000313" key="2">
    <source>
        <dbReference type="Proteomes" id="UP000254400"/>
    </source>
</evidence>
<dbReference type="AlphaFoldDB" id="A0A378XYS2"/>
<sequence>MKKIEVGQTLYVNIRGFLFKDENLKEFTVQKINSSSVYVTQEGDKHPIRLDKKTLTNNSGILGCYKAYVDPNDYWNNINQTKEKQGLVSSISNKLGTLNIEQLKEIELLINKKSL</sequence>